<comment type="caution">
    <text evidence="1">The sequence shown here is derived from an EMBL/GenBank/DDBJ whole genome shotgun (WGS) entry which is preliminary data.</text>
</comment>
<dbReference type="Proteomes" id="UP000589521">
    <property type="component" value="Unassembled WGS sequence"/>
</dbReference>
<protein>
    <submittedName>
        <fullName evidence="1">Uncharacterized protein</fullName>
    </submittedName>
</protein>
<sequence>MAFIRTTTNKEGRTHVYLAESYRKDGKTKQRIIKKYGLLDELEVREPGILERLK</sequence>
<proteinExistence type="predicted"/>
<reference evidence="1 2" key="1">
    <citation type="submission" date="2020-07" db="EMBL/GenBank/DDBJ databases">
        <title>MOT database genomes.</title>
        <authorList>
            <person name="Joseph S."/>
            <person name="Aduse-Opoku J."/>
            <person name="Hashim A."/>
            <person name="Wade W."/>
            <person name="Curtis M."/>
        </authorList>
    </citation>
    <scope>NUCLEOTIDE SEQUENCE [LARGE SCALE GENOMIC DNA]</scope>
    <source>
        <strain evidence="1 2">STR</strain>
    </source>
</reference>
<dbReference type="RefSeq" id="WP_179924552.1">
    <property type="nucleotide sequence ID" value="NZ_JACBXX010000038.1"/>
</dbReference>
<dbReference type="AlphaFoldDB" id="A0A7Z0M4K1"/>
<gene>
    <name evidence="1" type="ORF">HZY94_00745</name>
</gene>
<accession>A0A7Z0M4K1</accession>
<name>A0A7Z0M4K1_9STRE</name>
<dbReference type="EMBL" id="JACBXX010000038">
    <property type="protein sequence ID" value="NYS95744.1"/>
    <property type="molecule type" value="Genomic_DNA"/>
</dbReference>
<evidence type="ECO:0000313" key="2">
    <source>
        <dbReference type="Proteomes" id="UP000589521"/>
    </source>
</evidence>
<evidence type="ECO:0000313" key="1">
    <source>
        <dbReference type="EMBL" id="NYS95744.1"/>
    </source>
</evidence>
<organism evidence="1 2">
    <name type="scientific">Streptococcus danieliae</name>
    <dbReference type="NCBI Taxonomy" id="747656"/>
    <lineage>
        <taxon>Bacteria</taxon>
        <taxon>Bacillati</taxon>
        <taxon>Bacillota</taxon>
        <taxon>Bacilli</taxon>
        <taxon>Lactobacillales</taxon>
        <taxon>Streptococcaceae</taxon>
        <taxon>Streptococcus</taxon>
    </lineage>
</organism>